<dbReference type="InterPro" id="IPR001789">
    <property type="entry name" value="Sig_transdc_resp-reg_receiver"/>
</dbReference>
<organism evidence="5 6">
    <name type="scientific">Geoanaerobacter pelophilus</name>
    <dbReference type="NCBI Taxonomy" id="60036"/>
    <lineage>
        <taxon>Bacteria</taxon>
        <taxon>Pseudomonadati</taxon>
        <taxon>Thermodesulfobacteriota</taxon>
        <taxon>Desulfuromonadia</taxon>
        <taxon>Geobacterales</taxon>
        <taxon>Geobacteraceae</taxon>
        <taxon>Geoanaerobacter</taxon>
    </lineage>
</organism>
<dbReference type="SUPFAM" id="SSF52172">
    <property type="entry name" value="CheY-like"/>
    <property type="match status" value="1"/>
</dbReference>
<proteinExistence type="predicted"/>
<dbReference type="InterPro" id="IPR011006">
    <property type="entry name" value="CheY-like_superfamily"/>
</dbReference>
<reference evidence="5 6" key="1">
    <citation type="submission" date="2021-05" db="EMBL/GenBank/DDBJ databases">
        <title>The draft genome of Geobacter pelophilus DSM 12255.</title>
        <authorList>
            <person name="Xu Z."/>
            <person name="Masuda Y."/>
            <person name="Itoh H."/>
            <person name="Senoo K."/>
        </authorList>
    </citation>
    <scope>NUCLEOTIDE SEQUENCE [LARGE SCALE GENOMIC DNA]</scope>
    <source>
        <strain evidence="5 6">DSM 12255</strain>
    </source>
</reference>
<dbReference type="Pfam" id="PF00072">
    <property type="entry name" value="Response_reg"/>
    <property type="match status" value="1"/>
</dbReference>
<dbReference type="PROSITE" id="PS50110">
    <property type="entry name" value="RESPONSE_REGULATORY"/>
    <property type="match status" value="1"/>
</dbReference>
<dbReference type="EMBL" id="JAHCVJ010000001">
    <property type="protein sequence ID" value="MBT0663054.1"/>
    <property type="molecule type" value="Genomic_DNA"/>
</dbReference>
<dbReference type="CDD" id="cd00156">
    <property type="entry name" value="REC"/>
    <property type="match status" value="1"/>
</dbReference>
<dbReference type="SMART" id="SM00448">
    <property type="entry name" value="REC"/>
    <property type="match status" value="1"/>
</dbReference>
<dbReference type="Gene3D" id="3.40.50.2300">
    <property type="match status" value="1"/>
</dbReference>
<evidence type="ECO:0000259" key="4">
    <source>
        <dbReference type="PROSITE" id="PS50110"/>
    </source>
</evidence>
<evidence type="ECO:0000256" key="2">
    <source>
        <dbReference type="ARBA" id="ARBA00023012"/>
    </source>
</evidence>
<evidence type="ECO:0000256" key="3">
    <source>
        <dbReference type="PROSITE-ProRule" id="PRU00169"/>
    </source>
</evidence>
<dbReference type="AlphaFoldDB" id="A0AAW4L4S9"/>
<evidence type="ECO:0000256" key="1">
    <source>
        <dbReference type="ARBA" id="ARBA00022553"/>
    </source>
</evidence>
<name>A0AAW4L4S9_9BACT</name>
<comment type="caution">
    <text evidence="5">The sequence shown here is derived from an EMBL/GenBank/DDBJ whole genome shotgun (WGS) entry which is preliminary data.</text>
</comment>
<protein>
    <submittedName>
        <fullName evidence="5">Response regulator</fullName>
    </submittedName>
</protein>
<dbReference type="GO" id="GO:0000160">
    <property type="term" value="P:phosphorelay signal transduction system"/>
    <property type="evidence" value="ECO:0007669"/>
    <property type="project" value="UniProtKB-KW"/>
</dbReference>
<dbReference type="PANTHER" id="PTHR44591">
    <property type="entry name" value="STRESS RESPONSE REGULATOR PROTEIN 1"/>
    <property type="match status" value="1"/>
</dbReference>
<accession>A0AAW4L4S9</accession>
<dbReference type="Proteomes" id="UP000811899">
    <property type="component" value="Unassembled WGS sequence"/>
</dbReference>
<keyword evidence="1 3" id="KW-0597">Phosphoprotein</keyword>
<feature type="domain" description="Response regulatory" evidence="4">
    <location>
        <begin position="5"/>
        <end position="122"/>
    </location>
</feature>
<evidence type="ECO:0000313" key="6">
    <source>
        <dbReference type="Proteomes" id="UP000811899"/>
    </source>
</evidence>
<dbReference type="RefSeq" id="WP_214169830.1">
    <property type="nucleotide sequence ID" value="NZ_JAHCVJ010000001.1"/>
</dbReference>
<gene>
    <name evidence="5" type="ORF">KI809_01970</name>
</gene>
<dbReference type="PANTHER" id="PTHR44591:SF14">
    <property type="entry name" value="PROTEIN PILG"/>
    <property type="match status" value="1"/>
</dbReference>
<keyword evidence="6" id="KW-1185">Reference proteome</keyword>
<keyword evidence="2" id="KW-0902">Two-component regulatory system</keyword>
<evidence type="ECO:0000313" key="5">
    <source>
        <dbReference type="EMBL" id="MBT0663054.1"/>
    </source>
</evidence>
<dbReference type="InterPro" id="IPR050595">
    <property type="entry name" value="Bact_response_regulator"/>
</dbReference>
<feature type="modified residue" description="4-aspartylphosphate" evidence="3">
    <location>
        <position position="54"/>
    </location>
</feature>
<sequence length="130" mass="14744">MNDVGILVVDDDRAILQVIERMLSHFKVKVDCVMSATEALDRLKTKDYRTMITDLDMPGINGFELARRARKQFPDLNIVLFTGNTTEQIINLALDPKVSDISEVHRKPSGLGEMLRGIIKRETGRTFLLE</sequence>